<dbReference type="InterPro" id="IPR035906">
    <property type="entry name" value="MetI-like_sf"/>
</dbReference>
<dbReference type="Pfam" id="PF00528">
    <property type="entry name" value="BPD_transp_1"/>
    <property type="match status" value="1"/>
</dbReference>
<feature type="transmembrane region" description="Helical" evidence="6">
    <location>
        <begin position="38"/>
        <end position="58"/>
    </location>
</feature>
<dbReference type="EMBL" id="QUBQ01000001">
    <property type="protein sequence ID" value="REK76036.1"/>
    <property type="molecule type" value="Genomic_DNA"/>
</dbReference>
<dbReference type="GO" id="GO:0055085">
    <property type="term" value="P:transmembrane transport"/>
    <property type="evidence" value="ECO:0007669"/>
    <property type="project" value="InterPro"/>
</dbReference>
<evidence type="ECO:0000256" key="2">
    <source>
        <dbReference type="ARBA" id="ARBA00022448"/>
    </source>
</evidence>
<sequence length="223" mass="23559">MIITVRGWFRVEVLTGAYEYVLANGDRFWEAVRVHLSISLYAFSIAVVLCVPLGIVCAKKQWLSGPIMGLFNSLRVIPSLAVLVIILPLMGTGFAPALVALTLLACPPILINTYMGFRGIEPSIIEAASGMGMSGGTIMRRIELPLSLPLVLSGMKTAAVEVIASATLAAFIGGGGLGTFIINGLGMYNFSLLLVGALPVAMLAILSEVGFAGIERAATKYQR</sequence>
<evidence type="ECO:0000256" key="5">
    <source>
        <dbReference type="ARBA" id="ARBA00023136"/>
    </source>
</evidence>
<evidence type="ECO:0000313" key="8">
    <source>
        <dbReference type="EMBL" id="REK76036.1"/>
    </source>
</evidence>
<evidence type="ECO:0000256" key="3">
    <source>
        <dbReference type="ARBA" id="ARBA00022692"/>
    </source>
</evidence>
<feature type="transmembrane region" description="Helical" evidence="6">
    <location>
        <begin position="188"/>
        <end position="214"/>
    </location>
</feature>
<dbReference type="PANTHER" id="PTHR30177">
    <property type="entry name" value="GLYCINE BETAINE/L-PROLINE TRANSPORT SYSTEM PERMEASE PROTEIN PROW"/>
    <property type="match status" value="1"/>
</dbReference>
<evidence type="ECO:0000313" key="9">
    <source>
        <dbReference type="Proteomes" id="UP000261905"/>
    </source>
</evidence>
<keyword evidence="4 6" id="KW-1133">Transmembrane helix</keyword>
<evidence type="ECO:0000259" key="7">
    <source>
        <dbReference type="PROSITE" id="PS50928"/>
    </source>
</evidence>
<name>A0A371PII6_9BACL</name>
<feature type="transmembrane region" description="Helical" evidence="6">
    <location>
        <begin position="162"/>
        <end position="182"/>
    </location>
</feature>
<evidence type="ECO:0000256" key="1">
    <source>
        <dbReference type="ARBA" id="ARBA00004141"/>
    </source>
</evidence>
<dbReference type="SUPFAM" id="SSF161098">
    <property type="entry name" value="MetI-like"/>
    <property type="match status" value="1"/>
</dbReference>
<evidence type="ECO:0000256" key="6">
    <source>
        <dbReference type="RuleBase" id="RU363032"/>
    </source>
</evidence>
<comment type="similarity">
    <text evidence="6">Belongs to the binding-protein-dependent transport system permease family.</text>
</comment>
<proteinExistence type="inferred from homology"/>
<protein>
    <submittedName>
        <fullName evidence="8">ABC transporter permease</fullName>
    </submittedName>
</protein>
<evidence type="ECO:0000256" key="4">
    <source>
        <dbReference type="ARBA" id="ARBA00022989"/>
    </source>
</evidence>
<dbReference type="AlphaFoldDB" id="A0A371PII6"/>
<dbReference type="Proteomes" id="UP000261905">
    <property type="component" value="Unassembled WGS sequence"/>
</dbReference>
<comment type="caution">
    <text evidence="8">The sequence shown here is derived from an EMBL/GenBank/DDBJ whole genome shotgun (WGS) entry which is preliminary data.</text>
</comment>
<keyword evidence="2 6" id="KW-0813">Transport</keyword>
<dbReference type="PANTHER" id="PTHR30177:SF4">
    <property type="entry name" value="OSMOPROTECTANT IMPORT PERMEASE PROTEIN OSMW"/>
    <property type="match status" value="1"/>
</dbReference>
<dbReference type="Gene3D" id="1.10.3720.10">
    <property type="entry name" value="MetI-like"/>
    <property type="match status" value="1"/>
</dbReference>
<feature type="domain" description="ABC transmembrane type-1" evidence="7">
    <location>
        <begin position="32"/>
        <end position="211"/>
    </location>
</feature>
<dbReference type="InterPro" id="IPR000515">
    <property type="entry name" value="MetI-like"/>
</dbReference>
<organism evidence="8 9">
    <name type="scientific">Paenibacillus paeoniae</name>
    <dbReference type="NCBI Taxonomy" id="2292705"/>
    <lineage>
        <taxon>Bacteria</taxon>
        <taxon>Bacillati</taxon>
        <taxon>Bacillota</taxon>
        <taxon>Bacilli</taxon>
        <taxon>Bacillales</taxon>
        <taxon>Paenibacillaceae</taxon>
        <taxon>Paenibacillus</taxon>
    </lineage>
</organism>
<dbReference type="InterPro" id="IPR051204">
    <property type="entry name" value="ABC_transp_perm/SBD"/>
</dbReference>
<dbReference type="OrthoDB" id="9801163at2"/>
<dbReference type="GO" id="GO:0031460">
    <property type="term" value="P:glycine betaine transport"/>
    <property type="evidence" value="ECO:0007669"/>
    <property type="project" value="TreeGrafter"/>
</dbReference>
<accession>A0A371PII6</accession>
<comment type="subcellular location">
    <subcellularLocation>
        <location evidence="6">Cell membrane</location>
        <topology evidence="6">Multi-pass membrane protein</topology>
    </subcellularLocation>
    <subcellularLocation>
        <location evidence="1">Membrane</location>
        <topology evidence="1">Multi-pass membrane protein</topology>
    </subcellularLocation>
</comment>
<dbReference type="CDD" id="cd06261">
    <property type="entry name" value="TM_PBP2"/>
    <property type="match status" value="1"/>
</dbReference>
<dbReference type="GO" id="GO:0005886">
    <property type="term" value="C:plasma membrane"/>
    <property type="evidence" value="ECO:0007669"/>
    <property type="project" value="UniProtKB-SubCell"/>
</dbReference>
<dbReference type="PROSITE" id="PS50928">
    <property type="entry name" value="ABC_TM1"/>
    <property type="match status" value="1"/>
</dbReference>
<feature type="transmembrane region" description="Helical" evidence="6">
    <location>
        <begin position="70"/>
        <end position="91"/>
    </location>
</feature>
<gene>
    <name evidence="8" type="ORF">DX130_02940</name>
</gene>
<reference evidence="8 9" key="1">
    <citation type="submission" date="2018-08" db="EMBL/GenBank/DDBJ databases">
        <title>Paenibacillus sp. M4BSY-1, whole genome shotgun sequence.</title>
        <authorList>
            <person name="Tuo L."/>
        </authorList>
    </citation>
    <scope>NUCLEOTIDE SEQUENCE [LARGE SCALE GENOMIC DNA]</scope>
    <source>
        <strain evidence="8 9">M4BSY-1</strain>
    </source>
</reference>
<keyword evidence="3 6" id="KW-0812">Transmembrane</keyword>
<keyword evidence="5 6" id="KW-0472">Membrane</keyword>
<keyword evidence="9" id="KW-1185">Reference proteome</keyword>